<dbReference type="AlphaFoldDB" id="A0A564ZI19"/>
<evidence type="ECO:0000256" key="5">
    <source>
        <dbReference type="ARBA" id="ARBA00023136"/>
    </source>
</evidence>
<evidence type="ECO:0000256" key="6">
    <source>
        <dbReference type="SAM" id="Phobius"/>
    </source>
</evidence>
<comment type="subcellular location">
    <subcellularLocation>
        <location evidence="1">Cell membrane</location>
        <topology evidence="1">Multi-pass membrane protein</topology>
    </subcellularLocation>
</comment>
<evidence type="ECO:0000313" key="8">
    <source>
        <dbReference type="Proteomes" id="UP000334340"/>
    </source>
</evidence>
<reference evidence="7 8" key="1">
    <citation type="submission" date="2019-07" db="EMBL/GenBank/DDBJ databases">
        <authorList>
            <person name="Cremers G."/>
        </authorList>
    </citation>
    <scope>NUCLEOTIDE SEQUENCE [LARGE SCALE GENOMIC DNA]</scope>
</reference>
<proteinExistence type="predicted"/>
<dbReference type="Gene3D" id="1.10.10.10">
    <property type="entry name" value="Winged helix-like DNA-binding domain superfamily/Winged helix DNA-binding domain"/>
    <property type="match status" value="1"/>
</dbReference>
<feature type="transmembrane region" description="Helical" evidence="6">
    <location>
        <begin position="196"/>
        <end position="220"/>
    </location>
</feature>
<gene>
    <name evidence="7" type="ORF">MELA_01354</name>
</gene>
<dbReference type="InterPro" id="IPR017039">
    <property type="entry name" value="Virul_fac_BrkB"/>
</dbReference>
<keyword evidence="2" id="KW-1003">Cell membrane</keyword>
<feature type="transmembrane region" description="Helical" evidence="6">
    <location>
        <begin position="54"/>
        <end position="76"/>
    </location>
</feature>
<evidence type="ECO:0000313" key="7">
    <source>
        <dbReference type="EMBL" id="VUZ84979.1"/>
    </source>
</evidence>
<dbReference type="NCBIfam" id="TIGR00765">
    <property type="entry name" value="yihY_not_rbn"/>
    <property type="match status" value="1"/>
</dbReference>
<dbReference type="EMBL" id="CABIKM010000022">
    <property type="protein sequence ID" value="VUZ84979.1"/>
    <property type="molecule type" value="Genomic_DNA"/>
</dbReference>
<feature type="transmembrane region" description="Helical" evidence="6">
    <location>
        <begin position="155"/>
        <end position="176"/>
    </location>
</feature>
<evidence type="ECO:0000256" key="1">
    <source>
        <dbReference type="ARBA" id="ARBA00004651"/>
    </source>
</evidence>
<keyword evidence="5 6" id="KW-0472">Membrane</keyword>
<feature type="transmembrane region" description="Helical" evidence="6">
    <location>
        <begin position="266"/>
        <end position="293"/>
    </location>
</feature>
<keyword evidence="8" id="KW-1185">Reference proteome</keyword>
<dbReference type="Proteomes" id="UP000334340">
    <property type="component" value="Unassembled WGS sequence"/>
</dbReference>
<dbReference type="Pfam" id="PF03631">
    <property type="entry name" value="Virul_fac_BrkB"/>
    <property type="match status" value="1"/>
</dbReference>
<accession>A0A564ZI19</accession>
<feature type="transmembrane region" description="Helical" evidence="6">
    <location>
        <begin position="232"/>
        <end position="254"/>
    </location>
</feature>
<keyword evidence="3 6" id="KW-0812">Transmembrane</keyword>
<sequence>MLDKVTKLFHCDLWTSDLDRLAPWKRAGIRLLRIILVAGLEFHENLLSIRAAGLVYTTILSLVPFLAVMFSVLKAFGVHQQIEPFLAQALEPLGERGHEITVQIIGFVNNLKVGVLGAVGMATLFWTTFSAIHQIEDALNAIWRVRRSRPIGRKFRDYLSVVLVGPVLVFAAFTMIASAQSHWLVQRVLEIQPFGYVIILGAKILPFAMLCGAFSFFYAFLPNTQVRFGSALVGGLAAGGLWQLAGTAFTSFVAGSGQYSAIYSGFAILILFLLWLYITWIIVLVGAQVSYVYQHPYVYRRDLFRRRHTHEFRESAALTVLTEITRRHLAGQPPAGTAELVLALDLPLGVVDELIETFVRCGLLLRTEDPPGFTLGRPPEYVPVCEVLRLVRTSRWGVASDAVTPAQIPALLRRRDDAVQSALKGVTLRSLVAGGTPETVARRSGMVGTSREL</sequence>
<evidence type="ECO:0000256" key="4">
    <source>
        <dbReference type="ARBA" id="ARBA00022989"/>
    </source>
</evidence>
<dbReference type="PANTHER" id="PTHR30213">
    <property type="entry name" value="INNER MEMBRANE PROTEIN YHJD"/>
    <property type="match status" value="1"/>
</dbReference>
<organism evidence="7 8">
    <name type="scientific">Candidatus Methylomirabilis lanthanidiphila</name>
    <dbReference type="NCBI Taxonomy" id="2211376"/>
    <lineage>
        <taxon>Bacteria</taxon>
        <taxon>Candidatus Methylomirabilota</taxon>
        <taxon>Candidatus Methylomirabilia</taxon>
        <taxon>Candidatus Methylomirabilales</taxon>
        <taxon>Candidatus Methylomirabilaceae</taxon>
        <taxon>Candidatus Methylomirabilis</taxon>
    </lineage>
</organism>
<name>A0A564ZI19_9BACT</name>
<dbReference type="PANTHER" id="PTHR30213:SF0">
    <property type="entry name" value="UPF0761 MEMBRANE PROTEIN YIHY"/>
    <property type="match status" value="1"/>
</dbReference>
<evidence type="ECO:0000256" key="2">
    <source>
        <dbReference type="ARBA" id="ARBA00022475"/>
    </source>
</evidence>
<dbReference type="GO" id="GO:0005886">
    <property type="term" value="C:plasma membrane"/>
    <property type="evidence" value="ECO:0007669"/>
    <property type="project" value="UniProtKB-SubCell"/>
</dbReference>
<evidence type="ECO:0000256" key="3">
    <source>
        <dbReference type="ARBA" id="ARBA00022692"/>
    </source>
</evidence>
<dbReference type="InterPro" id="IPR036388">
    <property type="entry name" value="WH-like_DNA-bd_sf"/>
</dbReference>
<keyword evidence="4 6" id="KW-1133">Transmembrane helix</keyword>
<protein>
    <submittedName>
        <fullName evidence="7">Uncharacterized protein</fullName>
    </submittedName>
</protein>